<evidence type="ECO:0000256" key="1">
    <source>
        <dbReference type="SAM" id="MobiDB-lite"/>
    </source>
</evidence>
<organism evidence="2 3">
    <name type="scientific">Liparis tanakae</name>
    <name type="common">Tanaka's snailfish</name>
    <dbReference type="NCBI Taxonomy" id="230148"/>
    <lineage>
        <taxon>Eukaryota</taxon>
        <taxon>Metazoa</taxon>
        <taxon>Chordata</taxon>
        <taxon>Craniata</taxon>
        <taxon>Vertebrata</taxon>
        <taxon>Euteleostomi</taxon>
        <taxon>Actinopterygii</taxon>
        <taxon>Neopterygii</taxon>
        <taxon>Teleostei</taxon>
        <taxon>Neoteleostei</taxon>
        <taxon>Acanthomorphata</taxon>
        <taxon>Eupercaria</taxon>
        <taxon>Perciformes</taxon>
        <taxon>Cottioidei</taxon>
        <taxon>Cottales</taxon>
        <taxon>Liparidae</taxon>
        <taxon>Liparis</taxon>
    </lineage>
</organism>
<comment type="caution">
    <text evidence="2">The sequence shown here is derived from an EMBL/GenBank/DDBJ whole genome shotgun (WGS) entry which is preliminary data.</text>
</comment>
<dbReference type="AlphaFoldDB" id="A0A4Z2FIX7"/>
<proteinExistence type="predicted"/>
<feature type="region of interest" description="Disordered" evidence="1">
    <location>
        <begin position="90"/>
        <end position="112"/>
    </location>
</feature>
<feature type="compositionally biased region" description="Pro residues" evidence="1">
    <location>
        <begin position="93"/>
        <end position="109"/>
    </location>
</feature>
<accession>A0A4Z2FIX7</accession>
<sequence>MTSSSDIIIIITTKRREEVSREMRGLRTERRAISTGLTAPPGVQRQELFWNYFNAQQSALHNAAWRCDGTPLCRTEGELAAVKVAVYHAECPTPDPPPPPPPPPPPTPGQSPFYYADLMTVEGVIQKAFIRMRVAPHTLAHQKLN</sequence>
<reference evidence="2 3" key="1">
    <citation type="submission" date="2019-03" db="EMBL/GenBank/DDBJ databases">
        <title>First draft genome of Liparis tanakae, snailfish: a comprehensive survey of snailfish specific genes.</title>
        <authorList>
            <person name="Kim W."/>
            <person name="Song I."/>
            <person name="Jeong J.-H."/>
            <person name="Kim D."/>
            <person name="Kim S."/>
            <person name="Ryu S."/>
            <person name="Song J.Y."/>
            <person name="Lee S.K."/>
        </authorList>
    </citation>
    <scope>NUCLEOTIDE SEQUENCE [LARGE SCALE GENOMIC DNA]</scope>
    <source>
        <tissue evidence="2">Muscle</tissue>
    </source>
</reference>
<name>A0A4Z2FIX7_9TELE</name>
<keyword evidence="3" id="KW-1185">Reference proteome</keyword>
<dbReference type="Proteomes" id="UP000314294">
    <property type="component" value="Unassembled WGS sequence"/>
</dbReference>
<evidence type="ECO:0000313" key="3">
    <source>
        <dbReference type="Proteomes" id="UP000314294"/>
    </source>
</evidence>
<dbReference type="EMBL" id="SRLO01001134">
    <property type="protein sequence ID" value="TNN41109.1"/>
    <property type="molecule type" value="Genomic_DNA"/>
</dbReference>
<protein>
    <submittedName>
        <fullName evidence="2">Uncharacterized protein</fullName>
    </submittedName>
</protein>
<gene>
    <name evidence="2" type="ORF">EYF80_048721</name>
</gene>
<evidence type="ECO:0000313" key="2">
    <source>
        <dbReference type="EMBL" id="TNN41109.1"/>
    </source>
</evidence>